<dbReference type="Pfam" id="PF02146">
    <property type="entry name" value="SIR2"/>
    <property type="match status" value="1"/>
</dbReference>
<dbReference type="InterPro" id="IPR050134">
    <property type="entry name" value="NAD-dep_sirtuin_deacylases"/>
</dbReference>
<gene>
    <name evidence="6" type="ORF">H8S37_01470</name>
</gene>
<keyword evidence="7" id="KW-1185">Reference proteome</keyword>
<dbReference type="Proteomes" id="UP000652477">
    <property type="component" value="Unassembled WGS sequence"/>
</dbReference>
<dbReference type="RefSeq" id="WP_186874285.1">
    <property type="nucleotide sequence ID" value="NZ_JACOPF010000001.1"/>
</dbReference>
<dbReference type="Gene3D" id="3.30.1600.10">
    <property type="entry name" value="SIR2/SIRT2 'Small Domain"/>
    <property type="match status" value="1"/>
</dbReference>
<protein>
    <recommendedName>
        <fullName evidence="1">protein acetyllysine N-acetyltransferase</fullName>
        <ecNumber evidence="1">2.3.1.286</ecNumber>
    </recommendedName>
</protein>
<dbReference type="GO" id="GO:0070403">
    <property type="term" value="F:NAD+ binding"/>
    <property type="evidence" value="ECO:0007669"/>
    <property type="project" value="InterPro"/>
</dbReference>
<feature type="domain" description="Deacetylase sirtuin-type" evidence="5">
    <location>
        <begin position="1"/>
        <end position="247"/>
    </location>
</feature>
<organism evidence="6 7">
    <name type="scientific">Mediterraneibacter hominis</name>
    <dbReference type="NCBI Taxonomy" id="2763054"/>
    <lineage>
        <taxon>Bacteria</taxon>
        <taxon>Bacillati</taxon>
        <taxon>Bacillota</taxon>
        <taxon>Clostridia</taxon>
        <taxon>Lachnospirales</taxon>
        <taxon>Lachnospiraceae</taxon>
        <taxon>Mediterraneibacter</taxon>
    </lineage>
</organism>
<dbReference type="SUPFAM" id="SSF52467">
    <property type="entry name" value="DHS-like NAD/FAD-binding domain"/>
    <property type="match status" value="1"/>
</dbReference>
<dbReference type="EC" id="2.3.1.286" evidence="1"/>
<evidence type="ECO:0000313" key="7">
    <source>
        <dbReference type="Proteomes" id="UP000652477"/>
    </source>
</evidence>
<feature type="binding site" evidence="4">
    <location>
        <position position="154"/>
    </location>
    <ligand>
        <name>Zn(2+)</name>
        <dbReference type="ChEBI" id="CHEBI:29105"/>
    </ligand>
</feature>
<accession>A0A923LFZ1</accession>
<evidence type="ECO:0000256" key="2">
    <source>
        <dbReference type="ARBA" id="ARBA00022679"/>
    </source>
</evidence>
<dbReference type="Gene3D" id="3.40.50.1220">
    <property type="entry name" value="TPP-binding domain"/>
    <property type="match status" value="1"/>
</dbReference>
<evidence type="ECO:0000256" key="4">
    <source>
        <dbReference type="PROSITE-ProRule" id="PRU00236"/>
    </source>
</evidence>
<dbReference type="GO" id="GO:0017136">
    <property type="term" value="F:histone deacetylase activity, NAD-dependent"/>
    <property type="evidence" value="ECO:0007669"/>
    <property type="project" value="TreeGrafter"/>
</dbReference>
<name>A0A923LFZ1_9FIRM</name>
<evidence type="ECO:0000259" key="5">
    <source>
        <dbReference type="PROSITE" id="PS50305"/>
    </source>
</evidence>
<dbReference type="InterPro" id="IPR003000">
    <property type="entry name" value="Sirtuin"/>
</dbReference>
<evidence type="ECO:0000256" key="3">
    <source>
        <dbReference type="ARBA" id="ARBA00023027"/>
    </source>
</evidence>
<evidence type="ECO:0000256" key="1">
    <source>
        <dbReference type="ARBA" id="ARBA00012928"/>
    </source>
</evidence>
<feature type="active site" description="Proton acceptor" evidence="4">
    <location>
        <position position="122"/>
    </location>
</feature>
<dbReference type="PANTHER" id="PTHR11085">
    <property type="entry name" value="NAD-DEPENDENT PROTEIN DEACYLASE SIRTUIN-5, MITOCHONDRIAL-RELATED"/>
    <property type="match status" value="1"/>
</dbReference>
<feature type="binding site" evidence="4">
    <location>
        <position position="151"/>
    </location>
    <ligand>
        <name>Zn(2+)</name>
        <dbReference type="ChEBI" id="CHEBI:29105"/>
    </ligand>
</feature>
<comment type="caution">
    <text evidence="6">The sequence shown here is derived from an EMBL/GenBank/DDBJ whole genome shotgun (WGS) entry which is preliminary data.</text>
</comment>
<dbReference type="PANTHER" id="PTHR11085:SF10">
    <property type="entry name" value="NAD-DEPENDENT PROTEIN DEACYLASE SIRTUIN-5, MITOCHONDRIAL-RELATED"/>
    <property type="match status" value="1"/>
</dbReference>
<keyword evidence="4" id="KW-0862">Zinc</keyword>
<feature type="binding site" evidence="4">
    <location>
        <position position="133"/>
    </location>
    <ligand>
        <name>Zn(2+)</name>
        <dbReference type="ChEBI" id="CHEBI:29105"/>
    </ligand>
</feature>
<dbReference type="AlphaFoldDB" id="A0A923LFZ1"/>
<feature type="binding site" evidence="4">
    <location>
        <position position="130"/>
    </location>
    <ligand>
        <name>Zn(2+)</name>
        <dbReference type="ChEBI" id="CHEBI:29105"/>
    </ligand>
</feature>
<dbReference type="PROSITE" id="PS50305">
    <property type="entry name" value="SIRTUIN"/>
    <property type="match status" value="1"/>
</dbReference>
<dbReference type="EMBL" id="JACOPF010000001">
    <property type="protein sequence ID" value="MBC5687605.1"/>
    <property type="molecule type" value="Genomic_DNA"/>
</dbReference>
<proteinExistence type="predicted"/>
<dbReference type="InterPro" id="IPR026591">
    <property type="entry name" value="Sirtuin_cat_small_dom_sf"/>
</dbReference>
<reference evidence="6" key="1">
    <citation type="submission" date="2020-08" db="EMBL/GenBank/DDBJ databases">
        <title>Genome public.</title>
        <authorList>
            <person name="Liu C."/>
            <person name="Sun Q."/>
        </authorList>
    </citation>
    <scope>NUCLEOTIDE SEQUENCE</scope>
    <source>
        <strain evidence="6">NSJ-55</strain>
    </source>
</reference>
<keyword evidence="2" id="KW-0808">Transferase</keyword>
<evidence type="ECO:0000313" key="6">
    <source>
        <dbReference type="EMBL" id="MBC5687605.1"/>
    </source>
</evidence>
<sequence length="252" mass="28520">MGEKNILQVLKNSKYTVVLTGVEMMIENGYPALRDGFASYDVEKKYGYCPEEILSSVFYATRKELFFQFYKEEILKAAQKTPGTGYVSLKKLQDHGLIQTIITKRIFGLEDRAGCLNVINLHGTIYTNVCPKCGKRYSMEYIRNTKGVPLCEVCLAPIRPKVCLFGEAVDNSVITEAAMEMERADVILVLGAPVHAPMCQMLRQYYEGNQFIVVKSSEHFSDTQADICIHSRCDVFLENLVKEYEKSCQGTE</sequence>
<keyword evidence="4" id="KW-0479">Metal-binding</keyword>
<keyword evidence="3" id="KW-0520">NAD</keyword>
<dbReference type="GO" id="GO:0046872">
    <property type="term" value="F:metal ion binding"/>
    <property type="evidence" value="ECO:0007669"/>
    <property type="project" value="UniProtKB-KW"/>
</dbReference>
<dbReference type="InterPro" id="IPR029035">
    <property type="entry name" value="DHS-like_NAD/FAD-binding_dom"/>
</dbReference>
<dbReference type="InterPro" id="IPR026590">
    <property type="entry name" value="Ssirtuin_cat_dom"/>
</dbReference>